<reference evidence="2" key="1">
    <citation type="submission" date="2016-06" db="EMBL/GenBank/DDBJ databases">
        <title>Parallel loss of symbiosis genes in relatives of nitrogen-fixing non-legume Parasponia.</title>
        <authorList>
            <person name="Van Velzen R."/>
            <person name="Holmer R."/>
            <person name="Bu F."/>
            <person name="Rutten L."/>
            <person name="Van Zeijl A."/>
            <person name="Liu W."/>
            <person name="Santuari L."/>
            <person name="Cao Q."/>
            <person name="Sharma T."/>
            <person name="Shen D."/>
            <person name="Roswanjaya Y."/>
            <person name="Wardhani T."/>
            <person name="Kalhor M.S."/>
            <person name="Jansen J."/>
            <person name="Van den Hoogen J."/>
            <person name="Gungor B."/>
            <person name="Hartog M."/>
            <person name="Hontelez J."/>
            <person name="Verver J."/>
            <person name="Yang W.-C."/>
            <person name="Schijlen E."/>
            <person name="Repin R."/>
            <person name="Schilthuizen M."/>
            <person name="Schranz E."/>
            <person name="Heidstra R."/>
            <person name="Miyata K."/>
            <person name="Fedorova E."/>
            <person name="Kohlen W."/>
            <person name="Bisseling T."/>
            <person name="Smit S."/>
            <person name="Geurts R."/>
        </authorList>
    </citation>
    <scope>NUCLEOTIDE SEQUENCE [LARGE SCALE GENOMIC DNA]</scope>
    <source>
        <strain evidence="2">cv. RG33-2</strain>
    </source>
</reference>
<organism evidence="1 2">
    <name type="scientific">Trema orientale</name>
    <name type="common">Charcoal tree</name>
    <name type="synonym">Celtis orientalis</name>
    <dbReference type="NCBI Taxonomy" id="63057"/>
    <lineage>
        <taxon>Eukaryota</taxon>
        <taxon>Viridiplantae</taxon>
        <taxon>Streptophyta</taxon>
        <taxon>Embryophyta</taxon>
        <taxon>Tracheophyta</taxon>
        <taxon>Spermatophyta</taxon>
        <taxon>Magnoliopsida</taxon>
        <taxon>eudicotyledons</taxon>
        <taxon>Gunneridae</taxon>
        <taxon>Pentapetalae</taxon>
        <taxon>rosids</taxon>
        <taxon>fabids</taxon>
        <taxon>Rosales</taxon>
        <taxon>Cannabaceae</taxon>
        <taxon>Trema</taxon>
    </lineage>
</organism>
<gene>
    <name evidence="1" type="ORF">TorRG33x02_217720</name>
</gene>
<accession>A0A2P5EA61</accession>
<dbReference type="EMBL" id="JXTC01000195">
    <property type="protein sequence ID" value="PON82404.1"/>
    <property type="molecule type" value="Genomic_DNA"/>
</dbReference>
<protein>
    <submittedName>
        <fullName evidence="1">Uncharacterized protein</fullName>
    </submittedName>
</protein>
<dbReference type="OrthoDB" id="10343563at2759"/>
<comment type="caution">
    <text evidence="1">The sequence shown here is derived from an EMBL/GenBank/DDBJ whole genome shotgun (WGS) entry which is preliminary data.</text>
</comment>
<name>A0A2P5EA61_TREOI</name>
<evidence type="ECO:0000313" key="2">
    <source>
        <dbReference type="Proteomes" id="UP000237000"/>
    </source>
</evidence>
<evidence type="ECO:0000313" key="1">
    <source>
        <dbReference type="EMBL" id="PON82404.1"/>
    </source>
</evidence>
<dbReference type="InParanoid" id="A0A2P5EA61"/>
<dbReference type="AlphaFoldDB" id="A0A2P5EA61"/>
<proteinExistence type="predicted"/>
<dbReference type="Proteomes" id="UP000237000">
    <property type="component" value="Unassembled WGS sequence"/>
</dbReference>
<sequence>MEDGKISEKIRKKIKPNRGLLERRYNTLPKELGSQKRLAESFYFARARGPGHRGEKGSFGISENIRGIMGMTGLACGEFLSDAISWLGIDHLN</sequence>
<keyword evidence="2" id="KW-1185">Reference proteome</keyword>